<evidence type="ECO:0000313" key="1">
    <source>
        <dbReference type="EMBL" id="CAJ1076694.1"/>
    </source>
</evidence>
<proteinExistence type="predicted"/>
<reference evidence="1" key="1">
    <citation type="submission" date="2023-08" db="EMBL/GenBank/DDBJ databases">
        <authorList>
            <person name="Alioto T."/>
            <person name="Alioto T."/>
            <person name="Gomez Garrido J."/>
        </authorList>
    </citation>
    <scope>NUCLEOTIDE SEQUENCE</scope>
</reference>
<evidence type="ECO:0000313" key="2">
    <source>
        <dbReference type="Proteomes" id="UP001178508"/>
    </source>
</evidence>
<gene>
    <name evidence="1" type="ORF">XNOV1_A031679</name>
</gene>
<dbReference type="AlphaFoldDB" id="A0AAV1GUA7"/>
<sequence length="67" mass="7667">MPPQLRAKYLEEKSFNRLKSERKDHEPEEALEVSGDVFYLQAAGEEHAVCRKNTTGEISYPAETERG</sequence>
<dbReference type="Proteomes" id="UP001178508">
    <property type="component" value="Chromosome 16"/>
</dbReference>
<organism evidence="1 2">
    <name type="scientific">Xyrichtys novacula</name>
    <name type="common">Pearly razorfish</name>
    <name type="synonym">Hemipteronotus novacula</name>
    <dbReference type="NCBI Taxonomy" id="13765"/>
    <lineage>
        <taxon>Eukaryota</taxon>
        <taxon>Metazoa</taxon>
        <taxon>Chordata</taxon>
        <taxon>Craniata</taxon>
        <taxon>Vertebrata</taxon>
        <taxon>Euteleostomi</taxon>
        <taxon>Actinopterygii</taxon>
        <taxon>Neopterygii</taxon>
        <taxon>Teleostei</taxon>
        <taxon>Neoteleostei</taxon>
        <taxon>Acanthomorphata</taxon>
        <taxon>Eupercaria</taxon>
        <taxon>Labriformes</taxon>
        <taxon>Labridae</taxon>
        <taxon>Xyrichtys</taxon>
    </lineage>
</organism>
<protein>
    <submittedName>
        <fullName evidence="1">Uncharacterized protein</fullName>
    </submittedName>
</protein>
<dbReference type="EMBL" id="OY660879">
    <property type="protein sequence ID" value="CAJ1076694.1"/>
    <property type="molecule type" value="Genomic_DNA"/>
</dbReference>
<name>A0AAV1GUA7_XYRNO</name>
<keyword evidence="2" id="KW-1185">Reference proteome</keyword>
<accession>A0AAV1GUA7</accession>